<feature type="region of interest" description="Disordered" evidence="1">
    <location>
        <begin position="1"/>
        <end position="69"/>
    </location>
</feature>
<dbReference type="EnsemblMetazoa" id="PPA13805.1">
    <property type="protein sequence ID" value="PPA13805.1"/>
    <property type="gene ID" value="WBGene00103359"/>
</dbReference>
<reference evidence="2" key="2">
    <citation type="submission" date="2022-06" db="UniProtKB">
        <authorList>
            <consortium name="EnsemblMetazoa"/>
        </authorList>
    </citation>
    <scope>IDENTIFICATION</scope>
    <source>
        <strain evidence="2">PS312</strain>
    </source>
</reference>
<feature type="compositionally biased region" description="Polar residues" evidence="1">
    <location>
        <begin position="32"/>
        <end position="48"/>
    </location>
</feature>
<accession>A0A8R1U999</accession>
<sequence length="532" mass="58041">MTDHNCPPAPHSSLVDISQEKENEIEDINDDGNSTSNQDHSPPLSHSSTESDSRQEDNDVNAENDDGNVIANQPSYLARFSTWLFHLIPSQRDIKSFIKESPKFVISFIRDSPRNTISFFRESHREAKLFIKEGSTWGWIDQLDPIDKYPIDWEDWELPRIPYPKMVLFYETKKIKLSPEPPTVDNTKELVPIKPKSSIHDVLALLAKVDETLGVFAKPTPLEESEFREAVLRECKSRWQSALAATIVDEAVVAAAAALESVPVAVPVEDPTEMEDAAAAVVESVVSTVVDQEPTVVDDTTAAGDATELLSTAPAGATEETATDAMLEPVLATVTAQDTMAVEETIDEPTEEQSMDGPLVVDETTAAAALESAVTAVADQNSTTIGETSSHMSEMLSFIESLPVRDERRAAEDAAEVLTAPVEGPIEETAIAPMEEDAIEIAPDEEAAPVELVAAPPPMNYRRALSIVCHQYADKIYATAEGVMERELQYLKLDNCKMDGDGDGEHCEQRVHAVTCNGGLCRIRGNAGNGEN</sequence>
<evidence type="ECO:0000256" key="1">
    <source>
        <dbReference type="SAM" id="MobiDB-lite"/>
    </source>
</evidence>
<dbReference type="Proteomes" id="UP000005239">
    <property type="component" value="Unassembled WGS sequence"/>
</dbReference>
<evidence type="ECO:0000313" key="3">
    <source>
        <dbReference type="Proteomes" id="UP000005239"/>
    </source>
</evidence>
<gene>
    <name evidence="2" type="primary">WBGene00103359</name>
</gene>
<proteinExistence type="predicted"/>
<name>A0A2A6C3C6_PRIPA</name>
<accession>A0A2A6C3C6</accession>
<reference evidence="3" key="1">
    <citation type="journal article" date="2008" name="Nat. Genet.">
        <title>The Pristionchus pacificus genome provides a unique perspective on nematode lifestyle and parasitism.</title>
        <authorList>
            <person name="Dieterich C."/>
            <person name="Clifton S.W."/>
            <person name="Schuster L.N."/>
            <person name="Chinwalla A."/>
            <person name="Delehaunty K."/>
            <person name="Dinkelacker I."/>
            <person name="Fulton L."/>
            <person name="Fulton R."/>
            <person name="Godfrey J."/>
            <person name="Minx P."/>
            <person name="Mitreva M."/>
            <person name="Roeseler W."/>
            <person name="Tian H."/>
            <person name="Witte H."/>
            <person name="Yang S.P."/>
            <person name="Wilson R.K."/>
            <person name="Sommer R.J."/>
        </authorList>
    </citation>
    <scope>NUCLEOTIDE SEQUENCE [LARGE SCALE GENOMIC DNA]</scope>
    <source>
        <strain evidence="3">PS312</strain>
    </source>
</reference>
<protein>
    <submittedName>
        <fullName evidence="2">Uncharacterized protein</fullName>
    </submittedName>
</protein>
<dbReference type="AlphaFoldDB" id="A0A2A6C3C6"/>
<organism evidence="2 3">
    <name type="scientific">Pristionchus pacificus</name>
    <name type="common">Parasitic nematode worm</name>
    <dbReference type="NCBI Taxonomy" id="54126"/>
    <lineage>
        <taxon>Eukaryota</taxon>
        <taxon>Metazoa</taxon>
        <taxon>Ecdysozoa</taxon>
        <taxon>Nematoda</taxon>
        <taxon>Chromadorea</taxon>
        <taxon>Rhabditida</taxon>
        <taxon>Rhabditina</taxon>
        <taxon>Diplogasteromorpha</taxon>
        <taxon>Diplogasteroidea</taxon>
        <taxon>Neodiplogasteridae</taxon>
        <taxon>Pristionchus</taxon>
    </lineage>
</organism>
<keyword evidence="3" id="KW-1185">Reference proteome</keyword>
<evidence type="ECO:0000313" key="2">
    <source>
        <dbReference type="EnsemblMetazoa" id="PPA13805.1"/>
    </source>
</evidence>